<keyword evidence="2" id="KW-1185">Reference proteome</keyword>
<name>A0A1J1IGM8_9DIPT</name>
<proteinExistence type="predicted"/>
<reference evidence="1 2" key="1">
    <citation type="submission" date="2015-04" db="EMBL/GenBank/DDBJ databases">
        <authorList>
            <person name="Syromyatnikov M.Y."/>
            <person name="Popov V.N."/>
        </authorList>
    </citation>
    <scope>NUCLEOTIDE SEQUENCE [LARGE SCALE GENOMIC DNA]</scope>
</reference>
<accession>A0A1J1IGM8</accession>
<dbReference type="EMBL" id="CVRI01000048">
    <property type="protein sequence ID" value="CRK98922.1"/>
    <property type="molecule type" value="Genomic_DNA"/>
</dbReference>
<protein>
    <submittedName>
        <fullName evidence="1">CLUMA_CG012272, isoform A</fullName>
    </submittedName>
</protein>
<dbReference type="Proteomes" id="UP000183832">
    <property type="component" value="Unassembled WGS sequence"/>
</dbReference>
<gene>
    <name evidence="1" type="ORF">CLUMA_CG012272</name>
</gene>
<sequence length="97" mass="11267">MGTNVLLKSIVGFKSEKRKQNCIHKYLSTNNFQNRNKVKGTKTFLILVLSKIKRKQLKLRNIFEVYSFEDSATWKKTENGGVALYISYEKRCRSTAS</sequence>
<dbReference type="AlphaFoldDB" id="A0A1J1IGM8"/>
<evidence type="ECO:0000313" key="2">
    <source>
        <dbReference type="Proteomes" id="UP000183832"/>
    </source>
</evidence>
<organism evidence="1 2">
    <name type="scientific">Clunio marinus</name>
    <dbReference type="NCBI Taxonomy" id="568069"/>
    <lineage>
        <taxon>Eukaryota</taxon>
        <taxon>Metazoa</taxon>
        <taxon>Ecdysozoa</taxon>
        <taxon>Arthropoda</taxon>
        <taxon>Hexapoda</taxon>
        <taxon>Insecta</taxon>
        <taxon>Pterygota</taxon>
        <taxon>Neoptera</taxon>
        <taxon>Endopterygota</taxon>
        <taxon>Diptera</taxon>
        <taxon>Nematocera</taxon>
        <taxon>Chironomoidea</taxon>
        <taxon>Chironomidae</taxon>
        <taxon>Clunio</taxon>
    </lineage>
</organism>
<evidence type="ECO:0000313" key="1">
    <source>
        <dbReference type="EMBL" id="CRK98922.1"/>
    </source>
</evidence>